<dbReference type="AlphaFoldDB" id="A0A0F9DD82"/>
<name>A0A0F9DD82_9ZZZZ</name>
<dbReference type="EMBL" id="LAZR01039957">
    <property type="protein sequence ID" value="KKL15721.1"/>
    <property type="molecule type" value="Genomic_DNA"/>
</dbReference>
<organism evidence="1">
    <name type="scientific">marine sediment metagenome</name>
    <dbReference type="NCBI Taxonomy" id="412755"/>
    <lineage>
        <taxon>unclassified sequences</taxon>
        <taxon>metagenomes</taxon>
        <taxon>ecological metagenomes</taxon>
    </lineage>
</organism>
<sequence length="31" mass="3664">MMERRVSITDLKEMKTWKAPKAQKKMVKKAA</sequence>
<evidence type="ECO:0000313" key="1">
    <source>
        <dbReference type="EMBL" id="KKL15721.1"/>
    </source>
</evidence>
<gene>
    <name evidence="1" type="ORF">LCGC14_2502740</name>
</gene>
<reference evidence="1" key="1">
    <citation type="journal article" date="2015" name="Nature">
        <title>Complex archaea that bridge the gap between prokaryotes and eukaryotes.</title>
        <authorList>
            <person name="Spang A."/>
            <person name="Saw J.H."/>
            <person name="Jorgensen S.L."/>
            <person name="Zaremba-Niedzwiedzka K."/>
            <person name="Martijn J."/>
            <person name="Lind A.E."/>
            <person name="van Eijk R."/>
            <person name="Schleper C."/>
            <person name="Guy L."/>
            <person name="Ettema T.J."/>
        </authorList>
    </citation>
    <scope>NUCLEOTIDE SEQUENCE</scope>
</reference>
<proteinExistence type="predicted"/>
<protein>
    <submittedName>
        <fullName evidence="1">Uncharacterized protein</fullName>
    </submittedName>
</protein>
<comment type="caution">
    <text evidence="1">The sequence shown here is derived from an EMBL/GenBank/DDBJ whole genome shotgun (WGS) entry which is preliminary data.</text>
</comment>
<accession>A0A0F9DD82</accession>